<proteinExistence type="predicted"/>
<feature type="compositionally biased region" description="Acidic residues" evidence="1">
    <location>
        <begin position="91"/>
        <end position="100"/>
    </location>
</feature>
<evidence type="ECO:0000313" key="2">
    <source>
        <dbReference type="EMBL" id="CAE2208179.1"/>
    </source>
</evidence>
<protein>
    <submittedName>
        <fullName evidence="2">Uncharacterized protein</fullName>
    </submittedName>
</protein>
<feature type="compositionally biased region" description="Polar residues" evidence="1">
    <location>
        <begin position="67"/>
        <end position="76"/>
    </location>
</feature>
<dbReference type="AlphaFoldDB" id="A0A7S4M934"/>
<feature type="region of interest" description="Disordered" evidence="1">
    <location>
        <begin position="61"/>
        <end position="100"/>
    </location>
</feature>
<evidence type="ECO:0000256" key="1">
    <source>
        <dbReference type="SAM" id="MobiDB-lite"/>
    </source>
</evidence>
<gene>
    <name evidence="2" type="ORF">OAUR00152_LOCUS3506</name>
</gene>
<reference evidence="2" key="1">
    <citation type="submission" date="2021-01" db="EMBL/GenBank/DDBJ databases">
        <authorList>
            <person name="Corre E."/>
            <person name="Pelletier E."/>
            <person name="Niang G."/>
            <person name="Scheremetjew M."/>
            <person name="Finn R."/>
            <person name="Kale V."/>
            <person name="Holt S."/>
            <person name="Cochrane G."/>
            <person name="Meng A."/>
            <person name="Brown T."/>
            <person name="Cohen L."/>
        </authorList>
    </citation>
    <scope>NUCLEOTIDE SEQUENCE</scope>
    <source>
        <strain evidence="2">Isolate 1302-5</strain>
    </source>
</reference>
<organism evidence="2">
    <name type="scientific">Odontella aurita</name>
    <dbReference type="NCBI Taxonomy" id="265563"/>
    <lineage>
        <taxon>Eukaryota</taxon>
        <taxon>Sar</taxon>
        <taxon>Stramenopiles</taxon>
        <taxon>Ochrophyta</taxon>
        <taxon>Bacillariophyta</taxon>
        <taxon>Mediophyceae</taxon>
        <taxon>Biddulphiophycidae</taxon>
        <taxon>Eupodiscales</taxon>
        <taxon>Odontellaceae</taxon>
        <taxon>Odontella</taxon>
    </lineage>
</organism>
<sequence>MIPSIYRQKIATASSPTVFTLTKIAAEPITCRGMLLLLLSVVAITHECNAATCPSFLESGAKHSEPSLGSTDTCDLNSPDDEPFFSRVETSEEMADPNVS</sequence>
<accession>A0A7S4M934</accession>
<name>A0A7S4M934_9STRA</name>
<dbReference type="EMBL" id="HBKQ01005063">
    <property type="protein sequence ID" value="CAE2208179.1"/>
    <property type="molecule type" value="Transcribed_RNA"/>
</dbReference>